<reference evidence="2" key="1">
    <citation type="submission" date="2021-09" db="EMBL/GenBank/DDBJ databases">
        <authorList>
            <consortium name="AG Swart"/>
            <person name="Singh M."/>
            <person name="Singh A."/>
            <person name="Seah K."/>
            <person name="Emmerich C."/>
        </authorList>
    </citation>
    <scope>NUCLEOTIDE SEQUENCE</scope>
    <source>
        <strain evidence="2">ATCC30299</strain>
    </source>
</reference>
<keyword evidence="3" id="KW-1185">Reference proteome</keyword>
<evidence type="ECO:0000313" key="3">
    <source>
        <dbReference type="Proteomes" id="UP001162131"/>
    </source>
</evidence>
<evidence type="ECO:0008006" key="4">
    <source>
        <dbReference type="Google" id="ProtNLM"/>
    </source>
</evidence>
<dbReference type="Proteomes" id="UP001162131">
    <property type="component" value="Unassembled WGS sequence"/>
</dbReference>
<feature type="signal peptide" evidence="1">
    <location>
        <begin position="1"/>
        <end position="15"/>
    </location>
</feature>
<comment type="caution">
    <text evidence="2">The sequence shown here is derived from an EMBL/GenBank/DDBJ whole genome shotgun (WGS) entry which is preliminary data.</text>
</comment>
<sequence length="71" mass="8012">MIKLLLLAFLAKIIALLVMCTLECAIPVKTILQWRKTQMMIKHVDVNQLWLGMGLLASVQALEKNGLELHV</sequence>
<keyword evidence="1" id="KW-0732">Signal</keyword>
<evidence type="ECO:0000256" key="1">
    <source>
        <dbReference type="SAM" id="SignalP"/>
    </source>
</evidence>
<accession>A0AAU9JH24</accession>
<proteinExistence type="predicted"/>
<evidence type="ECO:0000313" key="2">
    <source>
        <dbReference type="EMBL" id="CAG9324921.1"/>
    </source>
</evidence>
<feature type="chain" id="PRO_5043885674" description="Secreted protein" evidence="1">
    <location>
        <begin position="16"/>
        <end position="71"/>
    </location>
</feature>
<dbReference type="EMBL" id="CAJZBQ010000037">
    <property type="protein sequence ID" value="CAG9324921.1"/>
    <property type="molecule type" value="Genomic_DNA"/>
</dbReference>
<name>A0AAU9JH24_9CILI</name>
<organism evidence="2 3">
    <name type="scientific">Blepharisma stoltei</name>
    <dbReference type="NCBI Taxonomy" id="1481888"/>
    <lineage>
        <taxon>Eukaryota</taxon>
        <taxon>Sar</taxon>
        <taxon>Alveolata</taxon>
        <taxon>Ciliophora</taxon>
        <taxon>Postciliodesmatophora</taxon>
        <taxon>Heterotrichea</taxon>
        <taxon>Heterotrichida</taxon>
        <taxon>Blepharismidae</taxon>
        <taxon>Blepharisma</taxon>
    </lineage>
</organism>
<gene>
    <name evidence="2" type="ORF">BSTOLATCC_MIC37668</name>
</gene>
<dbReference type="AlphaFoldDB" id="A0AAU9JH24"/>
<protein>
    <recommendedName>
        <fullName evidence="4">Secreted protein</fullName>
    </recommendedName>
</protein>